<keyword evidence="2 5" id="KW-0813">Transport</keyword>
<evidence type="ECO:0000256" key="1">
    <source>
        <dbReference type="ARBA" id="ARBA00004418"/>
    </source>
</evidence>
<comment type="function">
    <text evidence="5">Required for the activity of the bacterial periplasmic transport system of putrescine.</text>
</comment>
<dbReference type="GO" id="GO:0019808">
    <property type="term" value="F:polyamine binding"/>
    <property type="evidence" value="ECO:0007669"/>
    <property type="project" value="InterPro"/>
</dbReference>
<dbReference type="GO" id="GO:0015846">
    <property type="term" value="P:polyamine transport"/>
    <property type="evidence" value="ECO:0007669"/>
    <property type="project" value="InterPro"/>
</dbReference>
<dbReference type="PANTHER" id="PTHR30222">
    <property type="entry name" value="SPERMIDINE/PUTRESCINE-BINDING PERIPLASMIC PROTEIN"/>
    <property type="match status" value="1"/>
</dbReference>
<dbReference type="SUPFAM" id="SSF53850">
    <property type="entry name" value="Periplasmic binding protein-like II"/>
    <property type="match status" value="1"/>
</dbReference>
<keyword evidence="4 5" id="KW-0574">Periplasm</keyword>
<dbReference type="PANTHER" id="PTHR30222:SF17">
    <property type="entry name" value="SPERMIDINE_PUTRESCINE-BINDING PERIPLASMIC PROTEIN"/>
    <property type="match status" value="1"/>
</dbReference>
<dbReference type="Pfam" id="PF13416">
    <property type="entry name" value="SBP_bac_8"/>
    <property type="match status" value="1"/>
</dbReference>
<reference evidence="6 7" key="1">
    <citation type="submission" date="2020-08" db="EMBL/GenBank/DDBJ databases">
        <title>Genomic Encyclopedia of Type Strains, Phase III (KMG-III): the genomes of soil and plant-associated and newly described type strains.</title>
        <authorList>
            <person name="Whitman W."/>
        </authorList>
    </citation>
    <scope>NUCLEOTIDE SEQUENCE [LARGE SCALE GENOMIC DNA]</scope>
    <source>
        <strain evidence="6 7">CECT 8803</strain>
    </source>
</reference>
<proteinExistence type="inferred from homology"/>
<dbReference type="PROSITE" id="PS51318">
    <property type="entry name" value="TAT"/>
    <property type="match status" value="1"/>
</dbReference>
<gene>
    <name evidence="6" type="ORF">FHR98_001413</name>
</gene>
<dbReference type="PIRSF" id="PIRSF019574">
    <property type="entry name" value="Periplasmic_polyamine_BP"/>
    <property type="match status" value="1"/>
</dbReference>
<dbReference type="GO" id="GO:0042597">
    <property type="term" value="C:periplasmic space"/>
    <property type="evidence" value="ECO:0007669"/>
    <property type="project" value="UniProtKB-SubCell"/>
</dbReference>
<dbReference type="InterPro" id="IPR006311">
    <property type="entry name" value="TAT_signal"/>
</dbReference>
<dbReference type="CDD" id="cd13590">
    <property type="entry name" value="PBP2_PotD_PotF_like"/>
    <property type="match status" value="1"/>
</dbReference>
<dbReference type="AlphaFoldDB" id="A0A839STR0"/>
<comment type="subcellular location">
    <subcellularLocation>
        <location evidence="1 5">Periplasm</location>
    </subcellularLocation>
</comment>
<dbReference type="Gene3D" id="3.40.190.10">
    <property type="entry name" value="Periplasmic binding protein-like II"/>
    <property type="match status" value="2"/>
</dbReference>
<evidence type="ECO:0000313" key="6">
    <source>
        <dbReference type="EMBL" id="MBB3065134.1"/>
    </source>
</evidence>
<dbReference type="EMBL" id="JACHXA010000003">
    <property type="protein sequence ID" value="MBB3065134.1"/>
    <property type="molecule type" value="Genomic_DNA"/>
</dbReference>
<organism evidence="6 7">
    <name type="scientific">Limibacillus halophilus</name>
    <dbReference type="NCBI Taxonomy" id="1579333"/>
    <lineage>
        <taxon>Bacteria</taxon>
        <taxon>Pseudomonadati</taxon>
        <taxon>Pseudomonadota</taxon>
        <taxon>Alphaproteobacteria</taxon>
        <taxon>Rhodospirillales</taxon>
        <taxon>Rhodovibrionaceae</taxon>
        <taxon>Limibacillus</taxon>
    </lineage>
</organism>
<evidence type="ECO:0000256" key="4">
    <source>
        <dbReference type="ARBA" id="ARBA00022764"/>
    </source>
</evidence>
<protein>
    <recommendedName>
        <fullName evidence="5">Putrescine-binding periplasmic protein</fullName>
    </recommendedName>
</protein>
<sequence length="358" mass="39893">MKNFSKRPWSRRSFLAGTGAVAAGLSFLPKKGWSAEEAKVNFYNWDTYIGETTISDFQDATGIEVNYDLFADNDELFAKLKGGNPGYDLIVPTNDFTERMILAEMIQPLDHSLIPNFANLDPAFQDSDFDPGRKYSMPYMWGTMGIGYRKSRVDGVPDSWQYIFDSDKYAGTIAWLSEPGSMTGMALKYLGYSFNSTSEKELKEAEALMIKQKPRVKVIAEDNGQDLLLSGEVDIAVEWNGDLLQVMEEDDDLSYVVPKEGSLLWQDTLAIPVGAPHPENAHKLINFLLDAEAGAAIADYIYYATPNKAAKALMGPEYTENPAIFPSDETLAKCESAIYLGEDRKRIIDEAWTRISAA</sequence>
<evidence type="ECO:0000313" key="7">
    <source>
        <dbReference type="Proteomes" id="UP000581135"/>
    </source>
</evidence>
<dbReference type="PRINTS" id="PR00909">
    <property type="entry name" value="SPERMDNBNDNG"/>
</dbReference>
<dbReference type="Proteomes" id="UP000581135">
    <property type="component" value="Unassembled WGS sequence"/>
</dbReference>
<comment type="similarity">
    <text evidence="5">Belongs to the bacterial solute-binding protein PotD/PotF family.</text>
</comment>
<keyword evidence="3" id="KW-0732">Signal</keyword>
<accession>A0A839STR0</accession>
<dbReference type="InterPro" id="IPR006059">
    <property type="entry name" value="SBP"/>
</dbReference>
<name>A0A839STR0_9PROT</name>
<keyword evidence="7" id="KW-1185">Reference proteome</keyword>
<evidence type="ECO:0000256" key="3">
    <source>
        <dbReference type="ARBA" id="ARBA00022729"/>
    </source>
</evidence>
<evidence type="ECO:0000256" key="2">
    <source>
        <dbReference type="ARBA" id="ARBA00022448"/>
    </source>
</evidence>
<evidence type="ECO:0000256" key="5">
    <source>
        <dbReference type="PIRNR" id="PIRNR019574"/>
    </source>
</evidence>
<dbReference type="InterPro" id="IPR001188">
    <property type="entry name" value="Sperm_putr-bd"/>
</dbReference>
<comment type="caution">
    <text evidence="6">The sequence shown here is derived from an EMBL/GenBank/DDBJ whole genome shotgun (WGS) entry which is preliminary data.</text>
</comment>
<dbReference type="RefSeq" id="WP_183415938.1">
    <property type="nucleotide sequence ID" value="NZ_JACHXA010000003.1"/>
</dbReference>